<accession>A0AC35GG41</accession>
<dbReference type="Proteomes" id="UP000887580">
    <property type="component" value="Unplaced"/>
</dbReference>
<protein>
    <submittedName>
        <fullName evidence="2">C-type lectin domain-containing protein</fullName>
    </submittedName>
</protein>
<reference evidence="2" key="1">
    <citation type="submission" date="2022-11" db="UniProtKB">
        <authorList>
            <consortium name="WormBaseParasite"/>
        </authorList>
    </citation>
    <scope>IDENTIFICATION</scope>
</reference>
<dbReference type="WBParaSite" id="PS1159_v2.g5010.t1">
    <property type="protein sequence ID" value="PS1159_v2.g5010.t1"/>
    <property type="gene ID" value="PS1159_v2.g5010"/>
</dbReference>
<proteinExistence type="predicted"/>
<organism evidence="1 2">
    <name type="scientific">Panagrolaimus sp. PS1159</name>
    <dbReference type="NCBI Taxonomy" id="55785"/>
    <lineage>
        <taxon>Eukaryota</taxon>
        <taxon>Metazoa</taxon>
        <taxon>Ecdysozoa</taxon>
        <taxon>Nematoda</taxon>
        <taxon>Chromadorea</taxon>
        <taxon>Rhabditida</taxon>
        <taxon>Tylenchina</taxon>
        <taxon>Panagrolaimomorpha</taxon>
        <taxon>Panagrolaimoidea</taxon>
        <taxon>Panagrolaimidae</taxon>
        <taxon>Panagrolaimus</taxon>
    </lineage>
</organism>
<evidence type="ECO:0000313" key="2">
    <source>
        <dbReference type="WBParaSite" id="PS1159_v2.g5010.t1"/>
    </source>
</evidence>
<name>A0AC35GG41_9BILA</name>
<sequence length="158" mass="17907">MILVTIIFVSLFATAFGSCPNNNSSITWNSKCYVYYKDAIQFNTAAYNCKNLGGDLPSIHDAFVNSLLNDYVTNHVHNVFRLNFWTGGSNLFVPNTWTWMDGTAFDYTVWDIDEPRNASWANCIGFVVPAGKWDAFDCTNKRPYFCEFPITNSTGSQF</sequence>
<evidence type="ECO:0000313" key="1">
    <source>
        <dbReference type="Proteomes" id="UP000887580"/>
    </source>
</evidence>